<evidence type="ECO:0000256" key="3">
    <source>
        <dbReference type="ARBA" id="ARBA00022553"/>
    </source>
</evidence>
<keyword evidence="4" id="KW-0808">Transferase</keyword>
<keyword evidence="3" id="KW-0597">Phosphoprotein</keyword>
<evidence type="ECO:0000256" key="1">
    <source>
        <dbReference type="ARBA" id="ARBA00000085"/>
    </source>
</evidence>
<dbReference type="OrthoDB" id="9781904at2"/>
<evidence type="ECO:0000256" key="6">
    <source>
        <dbReference type="ARBA" id="ARBA00022777"/>
    </source>
</evidence>
<dbReference type="GO" id="GO:0016020">
    <property type="term" value="C:membrane"/>
    <property type="evidence" value="ECO:0007669"/>
    <property type="project" value="InterPro"/>
</dbReference>
<keyword evidence="7" id="KW-0067">ATP-binding</keyword>
<feature type="transmembrane region" description="Helical" evidence="10">
    <location>
        <begin position="209"/>
        <end position="227"/>
    </location>
</feature>
<feature type="transmembrane region" description="Helical" evidence="10">
    <location>
        <begin position="76"/>
        <end position="100"/>
    </location>
</feature>
<dbReference type="PANTHER" id="PTHR24421">
    <property type="entry name" value="NITRATE/NITRITE SENSOR PROTEIN NARX-RELATED"/>
    <property type="match status" value="1"/>
</dbReference>
<keyword evidence="10" id="KW-0812">Transmembrane</keyword>
<evidence type="ECO:0000256" key="7">
    <source>
        <dbReference type="ARBA" id="ARBA00022840"/>
    </source>
</evidence>
<dbReference type="InterPro" id="IPR011712">
    <property type="entry name" value="Sig_transdc_His_kin_sub3_dim/P"/>
</dbReference>
<evidence type="ECO:0000256" key="8">
    <source>
        <dbReference type="ARBA" id="ARBA00023012"/>
    </source>
</evidence>
<feature type="domain" description="Signal transduction histidine kinase subgroup 3 dimerisation and phosphoacceptor" evidence="12">
    <location>
        <begin position="366"/>
        <end position="420"/>
    </location>
</feature>
<protein>
    <recommendedName>
        <fullName evidence="2">histidine kinase</fullName>
        <ecNumber evidence="2">2.7.13.3</ecNumber>
    </recommendedName>
</protein>
<feature type="transmembrane region" description="Helical" evidence="10">
    <location>
        <begin position="107"/>
        <end position="128"/>
    </location>
</feature>
<gene>
    <name evidence="13" type="ORF">SAMN05444373_100645</name>
</gene>
<feature type="transmembrane region" description="Helical" evidence="10">
    <location>
        <begin position="18"/>
        <end position="36"/>
    </location>
</feature>
<evidence type="ECO:0000313" key="14">
    <source>
        <dbReference type="Proteomes" id="UP000324781"/>
    </source>
</evidence>
<evidence type="ECO:0000259" key="12">
    <source>
        <dbReference type="Pfam" id="PF07730"/>
    </source>
</evidence>
<dbReference type="SUPFAM" id="SSF55874">
    <property type="entry name" value="ATPase domain of HSP90 chaperone/DNA topoisomerase II/histidine kinase"/>
    <property type="match status" value="1"/>
</dbReference>
<comment type="catalytic activity">
    <reaction evidence="1">
        <text>ATP + protein L-histidine = ADP + protein N-phospho-L-histidine.</text>
        <dbReference type="EC" id="2.7.13.3"/>
    </reaction>
</comment>
<keyword evidence="10" id="KW-1133">Transmembrane helix</keyword>
<feature type="transmembrane region" description="Helical" evidence="10">
    <location>
        <begin position="48"/>
        <end position="70"/>
    </location>
</feature>
<evidence type="ECO:0000256" key="5">
    <source>
        <dbReference type="ARBA" id="ARBA00022741"/>
    </source>
</evidence>
<dbReference type="CDD" id="cd16917">
    <property type="entry name" value="HATPase_UhpB-NarQ-NarX-like"/>
    <property type="match status" value="1"/>
</dbReference>
<keyword evidence="14" id="KW-1185">Reference proteome</keyword>
<evidence type="ECO:0000313" key="13">
    <source>
        <dbReference type="EMBL" id="SHI66584.1"/>
    </source>
</evidence>
<dbReference type="GO" id="GO:0046983">
    <property type="term" value="F:protein dimerization activity"/>
    <property type="evidence" value="ECO:0007669"/>
    <property type="project" value="InterPro"/>
</dbReference>
<feature type="domain" description="Histidine kinase/HSP90-like ATPase" evidence="11">
    <location>
        <begin position="470"/>
        <end position="555"/>
    </location>
</feature>
<feature type="transmembrane region" description="Helical" evidence="10">
    <location>
        <begin position="179"/>
        <end position="197"/>
    </location>
</feature>
<evidence type="ECO:0000256" key="10">
    <source>
        <dbReference type="SAM" id="Phobius"/>
    </source>
</evidence>
<dbReference type="InterPro" id="IPR050482">
    <property type="entry name" value="Sensor_HK_TwoCompSys"/>
</dbReference>
<evidence type="ECO:0000259" key="11">
    <source>
        <dbReference type="Pfam" id="PF02518"/>
    </source>
</evidence>
<dbReference type="Gene3D" id="3.30.565.10">
    <property type="entry name" value="Histidine kinase-like ATPase, C-terminal domain"/>
    <property type="match status" value="1"/>
</dbReference>
<dbReference type="Gene3D" id="1.20.5.1930">
    <property type="match status" value="1"/>
</dbReference>
<keyword evidence="10" id="KW-0472">Membrane</keyword>
<dbReference type="GO" id="GO:0000155">
    <property type="term" value="F:phosphorelay sensor kinase activity"/>
    <property type="evidence" value="ECO:0007669"/>
    <property type="project" value="InterPro"/>
</dbReference>
<dbReference type="GO" id="GO:0005524">
    <property type="term" value="F:ATP binding"/>
    <property type="evidence" value="ECO:0007669"/>
    <property type="project" value="UniProtKB-KW"/>
</dbReference>
<dbReference type="InterPro" id="IPR036890">
    <property type="entry name" value="HATPase_C_sf"/>
</dbReference>
<keyword evidence="6 13" id="KW-0418">Kinase</keyword>
<keyword evidence="5" id="KW-0547">Nucleotide-binding</keyword>
<evidence type="ECO:0000256" key="9">
    <source>
        <dbReference type="SAM" id="Coils"/>
    </source>
</evidence>
<evidence type="ECO:0000256" key="4">
    <source>
        <dbReference type="ARBA" id="ARBA00022679"/>
    </source>
</evidence>
<dbReference type="InterPro" id="IPR003594">
    <property type="entry name" value="HATPase_dom"/>
</dbReference>
<organism evidence="13 14">
    <name type="scientific">Thermoclostridium caenicola</name>
    <dbReference type="NCBI Taxonomy" id="659425"/>
    <lineage>
        <taxon>Bacteria</taxon>
        <taxon>Bacillati</taxon>
        <taxon>Bacillota</taxon>
        <taxon>Clostridia</taxon>
        <taxon>Eubacteriales</taxon>
        <taxon>Oscillospiraceae</taxon>
        <taxon>Thermoclostridium</taxon>
    </lineage>
</organism>
<dbReference type="RefSeq" id="WP_149677917.1">
    <property type="nucleotide sequence ID" value="NZ_FQZP01000006.1"/>
</dbReference>
<keyword evidence="9" id="KW-0175">Coiled coil</keyword>
<dbReference type="Pfam" id="PF02518">
    <property type="entry name" value="HATPase_c"/>
    <property type="match status" value="1"/>
</dbReference>
<name>A0A1M6D0J1_9FIRM</name>
<dbReference type="EC" id="2.7.13.3" evidence="2"/>
<sequence length="564" mass="62408">MPAPDFGRVGGGITTTNILFNLISIAVLSAYLAFIYHASIKTGPMKYYIAVHFFAFISLMVDFLALLAQGTGAQHLFTILSSSAGILCSVALMCFGLVLLRKKSLNRYFLIAVYLIPTLSFLFALLAEQSLILEQAAGIPKPGTLYKIHSWVEYLFRVSACVLLAATVTKRIRISPFEIFLVAASMVSFTLKIMISLQQPAYVSPVGPIMALMVFSLLFFGSAKLGMYHVMALGIKRSLELYGEAVFIMDSRGKVAYMNPACEGLEHDTFQAVSDVCRLEAQELRDYAEEERILEVSHNHGVYTVRMRAAPSLLRNRAGTICVIHDDTALKTAINHLKEKNEELVMLNNSIRLLQDQTSHLAAIEERNSLAKEIHDVLGHSLNLALHTLESNRLILDTQPEKAMMRLKQVIADIDRGIGEIAAHAEPREKQSPLWSLLAEMADRLAEIGVRMDVIRSRYTGEMTDDMVKTIYRICQEATTNAIRHGKADQITVSIKEKAGLLHIHIIDNGKGCGKIIKGNGLRGMEERVGNLGGYVSFNSFEDGNGFMVHAFIPLENMALQGGQ</sequence>
<dbReference type="PANTHER" id="PTHR24421:SF10">
    <property type="entry name" value="NITRATE_NITRITE SENSOR PROTEIN NARQ"/>
    <property type="match status" value="1"/>
</dbReference>
<reference evidence="13 14" key="1">
    <citation type="submission" date="2016-11" db="EMBL/GenBank/DDBJ databases">
        <authorList>
            <person name="Varghese N."/>
            <person name="Submissions S."/>
        </authorList>
    </citation>
    <scope>NUCLEOTIDE SEQUENCE [LARGE SCALE GENOMIC DNA]</scope>
    <source>
        <strain evidence="13 14">DSM 19027</strain>
    </source>
</reference>
<keyword evidence="8" id="KW-0902">Two-component regulatory system</keyword>
<feature type="coiled-coil region" evidence="9">
    <location>
        <begin position="330"/>
        <end position="357"/>
    </location>
</feature>
<dbReference type="EMBL" id="FQZP01000006">
    <property type="protein sequence ID" value="SHI66584.1"/>
    <property type="molecule type" value="Genomic_DNA"/>
</dbReference>
<accession>A0A1M6D0J1</accession>
<evidence type="ECO:0000256" key="2">
    <source>
        <dbReference type="ARBA" id="ARBA00012438"/>
    </source>
</evidence>
<dbReference type="AlphaFoldDB" id="A0A1M6D0J1"/>
<dbReference type="Pfam" id="PF07730">
    <property type="entry name" value="HisKA_3"/>
    <property type="match status" value="1"/>
</dbReference>
<dbReference type="Proteomes" id="UP000324781">
    <property type="component" value="Unassembled WGS sequence"/>
</dbReference>
<proteinExistence type="predicted"/>